<dbReference type="GO" id="GO:0003677">
    <property type="term" value="F:DNA binding"/>
    <property type="evidence" value="ECO:0007669"/>
    <property type="project" value="UniProtKB-KW"/>
</dbReference>
<dbReference type="InterPro" id="IPR055166">
    <property type="entry name" value="Transc_reg_Sar_Rot_HTH"/>
</dbReference>
<accession>A0A9N7J038</accession>
<dbReference type="InterPro" id="IPR036388">
    <property type="entry name" value="WH-like_DNA-bd_sf"/>
</dbReference>
<dbReference type="PANTHER" id="PTHR33164">
    <property type="entry name" value="TRANSCRIPTIONAL REGULATOR, MARR FAMILY"/>
    <property type="match status" value="1"/>
</dbReference>
<dbReference type="GO" id="GO:0003700">
    <property type="term" value="F:DNA-binding transcription factor activity"/>
    <property type="evidence" value="ECO:0007669"/>
    <property type="project" value="InterPro"/>
</dbReference>
<keyword evidence="2" id="KW-0238">DNA-binding</keyword>
<dbReference type="InterPro" id="IPR039422">
    <property type="entry name" value="MarR/SlyA-like"/>
</dbReference>
<evidence type="ECO:0000256" key="2">
    <source>
        <dbReference type="ARBA" id="ARBA00023125"/>
    </source>
</evidence>
<dbReference type="Gene3D" id="1.10.10.10">
    <property type="entry name" value="Winged helix-like DNA-binding domain superfamily/Winged helix DNA-binding domain"/>
    <property type="match status" value="1"/>
</dbReference>
<evidence type="ECO:0000259" key="4">
    <source>
        <dbReference type="PROSITE" id="PS50995"/>
    </source>
</evidence>
<dbReference type="EMBL" id="OKRC01000010">
    <property type="protein sequence ID" value="SPE22945.1"/>
    <property type="molecule type" value="Genomic_DNA"/>
</dbReference>
<proteinExistence type="predicted"/>
<keyword evidence="1" id="KW-0805">Transcription regulation</keyword>
<comment type="caution">
    <text evidence="5">The sequence shown here is derived from an EMBL/GenBank/DDBJ whole genome shotgun (WGS) entry which is preliminary data.</text>
</comment>
<dbReference type="InterPro" id="IPR000835">
    <property type="entry name" value="HTH_MarR-typ"/>
</dbReference>
<name>A0A9N7J038_LATSK</name>
<evidence type="ECO:0000256" key="3">
    <source>
        <dbReference type="ARBA" id="ARBA00023163"/>
    </source>
</evidence>
<gene>
    <name evidence="5" type="ORF">LAS9267_01845</name>
</gene>
<feature type="domain" description="HTH marR-type" evidence="4">
    <location>
        <begin position="1"/>
        <end position="136"/>
    </location>
</feature>
<evidence type="ECO:0000256" key="1">
    <source>
        <dbReference type="ARBA" id="ARBA00023015"/>
    </source>
</evidence>
<dbReference type="SUPFAM" id="SSF46785">
    <property type="entry name" value="Winged helix' DNA-binding domain"/>
    <property type="match status" value="1"/>
</dbReference>
<dbReference type="AlphaFoldDB" id="A0A9N7J038"/>
<organism evidence="5 6">
    <name type="scientific">Latilactobacillus sakei</name>
    <name type="common">Lactobacillus sakei</name>
    <dbReference type="NCBI Taxonomy" id="1599"/>
    <lineage>
        <taxon>Bacteria</taxon>
        <taxon>Bacillati</taxon>
        <taxon>Bacillota</taxon>
        <taxon>Bacilli</taxon>
        <taxon>Lactobacillales</taxon>
        <taxon>Lactobacillaceae</taxon>
        <taxon>Latilactobacillus</taxon>
    </lineage>
</organism>
<dbReference type="PANTHER" id="PTHR33164:SF43">
    <property type="entry name" value="HTH-TYPE TRANSCRIPTIONAL REPRESSOR YETL"/>
    <property type="match status" value="1"/>
</dbReference>
<dbReference type="SMART" id="SM00347">
    <property type="entry name" value="HTH_MARR"/>
    <property type="match status" value="1"/>
</dbReference>
<dbReference type="InterPro" id="IPR036390">
    <property type="entry name" value="WH_DNA-bd_sf"/>
</dbReference>
<sequence>MGKNTLAFYEAIQQLDNMRRSLNEPCEAYHISFEQFVLMKRIAVAGGIRPTKLSEDLRISRAAVSRKLTQLYYSNYLSKERSGVNEDQRVVTIALTSTGEEVVKKIDKFYKAKLATLTDPVEEVQSTAKIFETLSQIG</sequence>
<dbReference type="Proteomes" id="UP000239650">
    <property type="component" value="Unassembled WGS sequence"/>
</dbReference>
<dbReference type="GO" id="GO:0006950">
    <property type="term" value="P:response to stress"/>
    <property type="evidence" value="ECO:0007669"/>
    <property type="project" value="TreeGrafter"/>
</dbReference>
<dbReference type="GeneID" id="57132980"/>
<keyword evidence="3" id="KW-0804">Transcription</keyword>
<dbReference type="Pfam" id="PF22381">
    <property type="entry name" value="Staph_reg_Sar_Rot"/>
    <property type="match status" value="1"/>
</dbReference>
<dbReference type="PROSITE" id="PS50995">
    <property type="entry name" value="HTH_MARR_2"/>
    <property type="match status" value="1"/>
</dbReference>
<evidence type="ECO:0000313" key="5">
    <source>
        <dbReference type="EMBL" id="SPE22945.1"/>
    </source>
</evidence>
<evidence type="ECO:0000313" key="6">
    <source>
        <dbReference type="Proteomes" id="UP000239650"/>
    </source>
</evidence>
<protein>
    <submittedName>
        <fullName evidence="5">MarR family protein</fullName>
    </submittedName>
</protein>
<reference evidence="5 6" key="1">
    <citation type="submission" date="2018-02" db="EMBL/GenBank/DDBJ databases">
        <authorList>
            <person name="Rodrigo-Torres L."/>
            <person name="Arahal R. D."/>
            <person name="Lucena T."/>
        </authorList>
    </citation>
    <scope>NUCLEOTIDE SEQUENCE [LARGE SCALE GENOMIC DNA]</scope>
    <source>
        <strain evidence="5 6">CECT 9267</strain>
    </source>
</reference>
<dbReference type="RefSeq" id="WP_025016118.1">
    <property type="nucleotide sequence ID" value="NZ_BJLN01000014.1"/>
</dbReference>